<name>A0ABS5GF82_9BRAD</name>
<proteinExistence type="predicted"/>
<reference evidence="3" key="1">
    <citation type="journal article" date="2021" name="ISME J.">
        <title>Evolutionary origin and ecological implication of a unique nif island in free-living Bradyrhizobium lineages.</title>
        <authorList>
            <person name="Tao J."/>
        </authorList>
    </citation>
    <scope>NUCLEOTIDE SEQUENCE [LARGE SCALE GENOMIC DNA]</scope>
    <source>
        <strain evidence="3">SZCCT0094</strain>
    </source>
</reference>
<dbReference type="EMBL" id="JAFCLK010000035">
    <property type="protein sequence ID" value="MBR1140002.1"/>
    <property type="molecule type" value="Genomic_DNA"/>
</dbReference>
<gene>
    <name evidence="2" type="ORF">JQ619_30020</name>
</gene>
<evidence type="ECO:0000256" key="1">
    <source>
        <dbReference type="SAM" id="SignalP"/>
    </source>
</evidence>
<dbReference type="Proteomes" id="UP001314635">
    <property type="component" value="Unassembled WGS sequence"/>
</dbReference>
<protein>
    <submittedName>
        <fullName evidence="2">Uncharacterized protein</fullName>
    </submittedName>
</protein>
<accession>A0ABS5GF82</accession>
<evidence type="ECO:0000313" key="3">
    <source>
        <dbReference type="Proteomes" id="UP001314635"/>
    </source>
</evidence>
<keyword evidence="3" id="KW-1185">Reference proteome</keyword>
<feature type="signal peptide" evidence="1">
    <location>
        <begin position="1"/>
        <end position="24"/>
    </location>
</feature>
<comment type="caution">
    <text evidence="2">The sequence shown here is derived from an EMBL/GenBank/DDBJ whole genome shotgun (WGS) entry which is preliminary data.</text>
</comment>
<organism evidence="2 3">
    <name type="scientific">Bradyrhizobium denitrificans</name>
    <dbReference type="NCBI Taxonomy" id="2734912"/>
    <lineage>
        <taxon>Bacteria</taxon>
        <taxon>Pseudomonadati</taxon>
        <taxon>Pseudomonadota</taxon>
        <taxon>Alphaproteobacteria</taxon>
        <taxon>Hyphomicrobiales</taxon>
        <taxon>Nitrobacteraceae</taxon>
        <taxon>Bradyrhizobium</taxon>
    </lineage>
</organism>
<feature type="chain" id="PRO_5046386075" evidence="1">
    <location>
        <begin position="25"/>
        <end position="89"/>
    </location>
</feature>
<sequence>MRRLTTLAAAAALTAASLATPALAAPTAKTGYYVIRWENTGICQIWNTELQSKPLEWPSSYKIVSKPVPTFVEATNIQLKLRDERRCFL</sequence>
<evidence type="ECO:0000313" key="2">
    <source>
        <dbReference type="EMBL" id="MBR1140002.1"/>
    </source>
</evidence>
<keyword evidence="1" id="KW-0732">Signal</keyword>
<dbReference type="RefSeq" id="WP_172241488.1">
    <property type="nucleotide sequence ID" value="NZ_JABFDP010000032.1"/>
</dbReference>